<evidence type="ECO:0000313" key="3">
    <source>
        <dbReference type="Proteomes" id="UP001054945"/>
    </source>
</evidence>
<proteinExistence type="predicted"/>
<feature type="compositionally biased region" description="Pro residues" evidence="1">
    <location>
        <begin position="8"/>
        <end position="21"/>
    </location>
</feature>
<comment type="caution">
    <text evidence="2">The sequence shown here is derived from an EMBL/GenBank/DDBJ whole genome shotgun (WGS) entry which is preliminary data.</text>
</comment>
<accession>A0AAV4V8V8</accession>
<organism evidence="2 3">
    <name type="scientific">Caerostris extrusa</name>
    <name type="common">Bark spider</name>
    <name type="synonym">Caerostris bankana</name>
    <dbReference type="NCBI Taxonomy" id="172846"/>
    <lineage>
        <taxon>Eukaryota</taxon>
        <taxon>Metazoa</taxon>
        <taxon>Ecdysozoa</taxon>
        <taxon>Arthropoda</taxon>
        <taxon>Chelicerata</taxon>
        <taxon>Arachnida</taxon>
        <taxon>Araneae</taxon>
        <taxon>Araneomorphae</taxon>
        <taxon>Entelegynae</taxon>
        <taxon>Araneoidea</taxon>
        <taxon>Araneidae</taxon>
        <taxon>Caerostris</taxon>
    </lineage>
</organism>
<gene>
    <name evidence="2" type="ORF">CEXT_148411</name>
</gene>
<name>A0AAV4V8V8_CAEEX</name>
<reference evidence="2 3" key="1">
    <citation type="submission" date="2021-06" db="EMBL/GenBank/DDBJ databases">
        <title>Caerostris extrusa draft genome.</title>
        <authorList>
            <person name="Kono N."/>
            <person name="Arakawa K."/>
        </authorList>
    </citation>
    <scope>NUCLEOTIDE SEQUENCE [LARGE SCALE GENOMIC DNA]</scope>
</reference>
<feature type="region of interest" description="Disordered" evidence="1">
    <location>
        <begin position="1"/>
        <end position="27"/>
    </location>
</feature>
<protein>
    <submittedName>
        <fullName evidence="2">Uncharacterized protein</fullName>
    </submittedName>
</protein>
<evidence type="ECO:0000313" key="2">
    <source>
        <dbReference type="EMBL" id="GIY66459.1"/>
    </source>
</evidence>
<dbReference type="EMBL" id="BPLR01014118">
    <property type="protein sequence ID" value="GIY66459.1"/>
    <property type="molecule type" value="Genomic_DNA"/>
</dbReference>
<sequence>MDMDSVPPSRPTNPEPPPAPLLQPSSPAPYAGPVAPVVNHIAPAAAVVDMQLMAIGAPVVYGGAVGHGAAIDMELVLGYGVWEWDTELELVWEWIRSWHGVWALVWDMELVSVLCIKIRHINV</sequence>
<evidence type="ECO:0000256" key="1">
    <source>
        <dbReference type="SAM" id="MobiDB-lite"/>
    </source>
</evidence>
<keyword evidence="3" id="KW-1185">Reference proteome</keyword>
<dbReference type="Proteomes" id="UP001054945">
    <property type="component" value="Unassembled WGS sequence"/>
</dbReference>
<dbReference type="AlphaFoldDB" id="A0AAV4V8V8"/>